<keyword evidence="3" id="KW-1185">Reference proteome</keyword>
<accession>A0A225W5R4</accession>
<reference evidence="3" key="1">
    <citation type="submission" date="2017-03" db="EMBL/GenBank/DDBJ databases">
        <title>Phytopthora megakarya and P. palmivora, two closely related causual agents of cacao black pod achieved similar genome size and gene model numbers by different mechanisms.</title>
        <authorList>
            <person name="Ali S."/>
            <person name="Shao J."/>
            <person name="Larry D.J."/>
            <person name="Kronmiller B."/>
            <person name="Shen D."/>
            <person name="Strem M.D."/>
            <person name="Melnick R.L."/>
            <person name="Guiltinan M.J."/>
            <person name="Tyler B.M."/>
            <person name="Meinhardt L.W."/>
            <person name="Bailey B.A."/>
        </authorList>
    </citation>
    <scope>NUCLEOTIDE SEQUENCE [LARGE SCALE GENOMIC DNA]</scope>
    <source>
        <strain evidence="3">zdho120</strain>
    </source>
</reference>
<comment type="caution">
    <text evidence="2">The sequence shown here is derived from an EMBL/GenBank/DDBJ whole genome shotgun (WGS) entry which is preliminary data.</text>
</comment>
<name>A0A225W5R4_9STRA</name>
<proteinExistence type="predicted"/>
<evidence type="ECO:0000313" key="2">
    <source>
        <dbReference type="EMBL" id="OWZ13083.1"/>
    </source>
</evidence>
<dbReference type="OrthoDB" id="136148at2759"/>
<feature type="compositionally biased region" description="Polar residues" evidence="1">
    <location>
        <begin position="97"/>
        <end position="116"/>
    </location>
</feature>
<feature type="region of interest" description="Disordered" evidence="1">
    <location>
        <begin position="92"/>
        <end position="117"/>
    </location>
</feature>
<protein>
    <submittedName>
        <fullName evidence="2">Uncharacterized protein</fullName>
    </submittedName>
</protein>
<sequence length="193" mass="22352">MTGSKLKECSKCLGAPCDWGQFGRRMQSTYSRMRRYQPGLNASGILKVLFQFYHYQKYGRFATNPKNSFPRCISVQLELIIRLVPYSRKPMSEGYKSLSTKSPYRSSRNTDTNAQPSVKIPFSTKHVVSRQYLKRGCSWKNTQKQTFTTQTKLYQLQSPKPAAKRNSAFENPPLLQIAHPIKTNDRQLRHNSY</sequence>
<dbReference type="Proteomes" id="UP000198211">
    <property type="component" value="Unassembled WGS sequence"/>
</dbReference>
<evidence type="ECO:0000313" key="3">
    <source>
        <dbReference type="Proteomes" id="UP000198211"/>
    </source>
</evidence>
<organism evidence="2 3">
    <name type="scientific">Phytophthora megakarya</name>
    <dbReference type="NCBI Taxonomy" id="4795"/>
    <lineage>
        <taxon>Eukaryota</taxon>
        <taxon>Sar</taxon>
        <taxon>Stramenopiles</taxon>
        <taxon>Oomycota</taxon>
        <taxon>Peronosporomycetes</taxon>
        <taxon>Peronosporales</taxon>
        <taxon>Peronosporaceae</taxon>
        <taxon>Phytophthora</taxon>
    </lineage>
</organism>
<evidence type="ECO:0000256" key="1">
    <source>
        <dbReference type="SAM" id="MobiDB-lite"/>
    </source>
</evidence>
<gene>
    <name evidence="2" type="ORF">PHMEG_00013661</name>
</gene>
<dbReference type="EMBL" id="NBNE01001676">
    <property type="protein sequence ID" value="OWZ13083.1"/>
    <property type="molecule type" value="Genomic_DNA"/>
</dbReference>
<dbReference type="AlphaFoldDB" id="A0A225W5R4"/>